<sequence>MHHVFFGQQFVVATQHASFCMIDMTTKSLPHHSWQLPDASVAVDFRPLPRFRHRWSNVRWSNVRWSIASWAVWAFSLLIVHPAALAESPTRIDHDDTHTVLEDSTYVLSTRHLASQCGCIDLQRPNLRVSQLDSCGRATGADLEDCLSAPPGTLLVIYVHGNRMESCDLVGRALDVRRQVLARRYDRSTPVRWLVWSWPSEQQGILLDDARLKARRADAQSLYLAWFVRELSARGHRPQFIAYSFGARVVTGSLHALAGGSIAGFGLPGEKYQGLDAAVGLVAPAIGEDWLCTNGQHGLATTNLRHLTVLYNQRDAILKRYPLLDPGSEALGYLGPRGFAPRLDGSRLPVEFRNCSHTVGRRHAEEDYYRGSCNAGRTMAKMLEAN</sequence>
<reference evidence="1 2" key="1">
    <citation type="submission" date="2019-02" db="EMBL/GenBank/DDBJ databases">
        <title>Deep-cultivation of Planctomycetes and their phenomic and genomic characterization uncovers novel biology.</title>
        <authorList>
            <person name="Wiegand S."/>
            <person name="Jogler M."/>
            <person name="Boedeker C."/>
            <person name="Pinto D."/>
            <person name="Vollmers J."/>
            <person name="Rivas-Marin E."/>
            <person name="Kohn T."/>
            <person name="Peeters S.H."/>
            <person name="Heuer A."/>
            <person name="Rast P."/>
            <person name="Oberbeckmann S."/>
            <person name="Bunk B."/>
            <person name="Jeske O."/>
            <person name="Meyerdierks A."/>
            <person name="Storesund J.E."/>
            <person name="Kallscheuer N."/>
            <person name="Luecker S."/>
            <person name="Lage O.M."/>
            <person name="Pohl T."/>
            <person name="Merkel B.J."/>
            <person name="Hornburger P."/>
            <person name="Mueller R.-W."/>
            <person name="Bruemmer F."/>
            <person name="Labrenz M."/>
            <person name="Spormann A.M."/>
            <person name="Op den Camp H."/>
            <person name="Overmann J."/>
            <person name="Amann R."/>
            <person name="Jetten M.S.M."/>
            <person name="Mascher T."/>
            <person name="Medema M.H."/>
            <person name="Devos D.P."/>
            <person name="Kaster A.-K."/>
            <person name="Ovreas L."/>
            <person name="Rohde M."/>
            <person name="Galperin M.Y."/>
            <person name="Jogler C."/>
        </authorList>
    </citation>
    <scope>NUCLEOTIDE SEQUENCE [LARGE SCALE GENOMIC DNA]</scope>
    <source>
        <strain evidence="1 2">FF011L</strain>
    </source>
</reference>
<dbReference type="EMBL" id="CP036262">
    <property type="protein sequence ID" value="QDS94857.1"/>
    <property type="molecule type" value="Genomic_DNA"/>
</dbReference>
<name>A0A517MJ92_9BACT</name>
<accession>A0A517MJ92</accession>
<proteinExistence type="predicted"/>
<protein>
    <recommendedName>
        <fullName evidence="3">Alpha/beta hydrolase family protein</fullName>
    </recommendedName>
</protein>
<evidence type="ECO:0000313" key="2">
    <source>
        <dbReference type="Proteomes" id="UP000320672"/>
    </source>
</evidence>
<keyword evidence="2" id="KW-1185">Reference proteome</keyword>
<organism evidence="1 2">
    <name type="scientific">Roseimaritima multifibrata</name>
    <dbReference type="NCBI Taxonomy" id="1930274"/>
    <lineage>
        <taxon>Bacteria</taxon>
        <taxon>Pseudomonadati</taxon>
        <taxon>Planctomycetota</taxon>
        <taxon>Planctomycetia</taxon>
        <taxon>Pirellulales</taxon>
        <taxon>Pirellulaceae</taxon>
        <taxon>Roseimaritima</taxon>
    </lineage>
</organism>
<dbReference type="Proteomes" id="UP000320672">
    <property type="component" value="Chromosome"/>
</dbReference>
<evidence type="ECO:0008006" key="3">
    <source>
        <dbReference type="Google" id="ProtNLM"/>
    </source>
</evidence>
<dbReference type="KEGG" id="rml:FF011L_36390"/>
<evidence type="ECO:0000313" key="1">
    <source>
        <dbReference type="EMBL" id="QDS94857.1"/>
    </source>
</evidence>
<dbReference type="AlphaFoldDB" id="A0A517MJ92"/>
<gene>
    <name evidence="1" type="ORF">FF011L_36390</name>
</gene>